<accession>A0AAD6SI54</accession>
<proteinExistence type="predicted"/>
<keyword evidence="2" id="KW-1185">Reference proteome</keyword>
<feature type="non-terminal residue" evidence="1">
    <location>
        <position position="1"/>
    </location>
</feature>
<dbReference type="EMBL" id="JARJCM010000122">
    <property type="protein sequence ID" value="KAJ7027602.1"/>
    <property type="molecule type" value="Genomic_DNA"/>
</dbReference>
<evidence type="ECO:0000313" key="2">
    <source>
        <dbReference type="Proteomes" id="UP001218188"/>
    </source>
</evidence>
<reference evidence="1" key="1">
    <citation type="submission" date="2023-03" db="EMBL/GenBank/DDBJ databases">
        <title>Massive genome expansion in bonnet fungi (Mycena s.s.) driven by repeated elements and novel gene families across ecological guilds.</title>
        <authorList>
            <consortium name="Lawrence Berkeley National Laboratory"/>
            <person name="Harder C.B."/>
            <person name="Miyauchi S."/>
            <person name="Viragh M."/>
            <person name="Kuo A."/>
            <person name="Thoen E."/>
            <person name="Andreopoulos B."/>
            <person name="Lu D."/>
            <person name="Skrede I."/>
            <person name="Drula E."/>
            <person name="Henrissat B."/>
            <person name="Morin E."/>
            <person name="Kohler A."/>
            <person name="Barry K."/>
            <person name="LaButti K."/>
            <person name="Morin E."/>
            <person name="Salamov A."/>
            <person name="Lipzen A."/>
            <person name="Mereny Z."/>
            <person name="Hegedus B."/>
            <person name="Baldrian P."/>
            <person name="Stursova M."/>
            <person name="Weitz H."/>
            <person name="Taylor A."/>
            <person name="Grigoriev I.V."/>
            <person name="Nagy L.G."/>
            <person name="Martin F."/>
            <person name="Kauserud H."/>
        </authorList>
    </citation>
    <scope>NUCLEOTIDE SEQUENCE</scope>
    <source>
        <strain evidence="1">CBHHK200</strain>
    </source>
</reference>
<dbReference type="AlphaFoldDB" id="A0AAD6SI54"/>
<evidence type="ECO:0000313" key="1">
    <source>
        <dbReference type="EMBL" id="KAJ7027602.1"/>
    </source>
</evidence>
<protein>
    <submittedName>
        <fullName evidence="1">Uncharacterized protein</fullName>
    </submittedName>
</protein>
<organism evidence="1 2">
    <name type="scientific">Mycena alexandri</name>
    <dbReference type="NCBI Taxonomy" id="1745969"/>
    <lineage>
        <taxon>Eukaryota</taxon>
        <taxon>Fungi</taxon>
        <taxon>Dikarya</taxon>
        <taxon>Basidiomycota</taxon>
        <taxon>Agaricomycotina</taxon>
        <taxon>Agaricomycetes</taxon>
        <taxon>Agaricomycetidae</taxon>
        <taxon>Agaricales</taxon>
        <taxon>Marasmiineae</taxon>
        <taxon>Mycenaceae</taxon>
        <taxon>Mycena</taxon>
    </lineage>
</organism>
<gene>
    <name evidence="1" type="ORF">C8F04DRAFT_1122068</name>
</gene>
<name>A0AAD6SI54_9AGAR</name>
<sequence>MTPTRRRYKDLNSCGSFPPHIPIMQLLALVLAAASVALATVPTLSSYSAAGCPGTPLATWSGVAENAFCEATAGAIALNITPGASDKNCEIDLYTTCA</sequence>
<comment type="caution">
    <text evidence="1">The sequence shown here is derived from an EMBL/GenBank/DDBJ whole genome shotgun (WGS) entry which is preliminary data.</text>
</comment>
<dbReference type="Proteomes" id="UP001218188">
    <property type="component" value="Unassembled WGS sequence"/>
</dbReference>